<dbReference type="KEGG" id="bcv:Bcav_1978"/>
<dbReference type="eggNOG" id="COG0329">
    <property type="taxonomic scope" value="Bacteria"/>
</dbReference>
<proteinExistence type="inferred from homology"/>
<dbReference type="SUPFAM" id="SSF51569">
    <property type="entry name" value="Aldolase"/>
    <property type="match status" value="1"/>
</dbReference>
<dbReference type="PANTHER" id="PTHR12128:SF72">
    <property type="entry name" value="DIHYDRODIPICOLINATE SYNTHASE"/>
    <property type="match status" value="1"/>
</dbReference>
<dbReference type="SMART" id="SM01130">
    <property type="entry name" value="DHDPS"/>
    <property type="match status" value="1"/>
</dbReference>
<dbReference type="Proteomes" id="UP000007962">
    <property type="component" value="Chromosome"/>
</dbReference>
<keyword evidence="1 2" id="KW-0456">Lyase</keyword>
<dbReference type="GO" id="GO:0008840">
    <property type="term" value="F:4-hydroxy-tetrahydrodipicolinate synthase activity"/>
    <property type="evidence" value="ECO:0007669"/>
    <property type="project" value="TreeGrafter"/>
</dbReference>
<dbReference type="CDD" id="cd00408">
    <property type="entry name" value="DHDPS-like"/>
    <property type="match status" value="1"/>
</dbReference>
<dbReference type="PANTHER" id="PTHR12128">
    <property type="entry name" value="DIHYDRODIPICOLINATE SYNTHASE"/>
    <property type="match status" value="1"/>
</dbReference>
<evidence type="ECO:0000256" key="2">
    <source>
        <dbReference type="PIRNR" id="PIRNR001365"/>
    </source>
</evidence>
<evidence type="ECO:0000313" key="5">
    <source>
        <dbReference type="EMBL" id="ACQ80233.1"/>
    </source>
</evidence>
<evidence type="ECO:0000256" key="3">
    <source>
        <dbReference type="PIRSR" id="PIRSR001365-1"/>
    </source>
</evidence>
<evidence type="ECO:0000313" key="6">
    <source>
        <dbReference type="Proteomes" id="UP000007962"/>
    </source>
</evidence>
<organism evidence="5 6">
    <name type="scientific">Beutenbergia cavernae (strain ATCC BAA-8 / DSM 12333 / CCUG 43141 / JCM 11478 / NBRC 16432 / NCIMB 13614 / HKI 0122)</name>
    <dbReference type="NCBI Taxonomy" id="471853"/>
    <lineage>
        <taxon>Bacteria</taxon>
        <taxon>Bacillati</taxon>
        <taxon>Actinomycetota</taxon>
        <taxon>Actinomycetes</taxon>
        <taxon>Micrococcales</taxon>
        <taxon>Beutenbergiaceae</taxon>
        <taxon>Beutenbergia</taxon>
    </lineage>
</organism>
<feature type="active site" description="Proton donor/acceptor" evidence="3">
    <location>
        <position position="137"/>
    </location>
</feature>
<dbReference type="STRING" id="471853.Bcav_1978"/>
<dbReference type="Gene3D" id="3.20.20.70">
    <property type="entry name" value="Aldolase class I"/>
    <property type="match status" value="1"/>
</dbReference>
<feature type="binding site" evidence="4">
    <location>
        <position position="49"/>
    </location>
    <ligand>
        <name>pyruvate</name>
        <dbReference type="ChEBI" id="CHEBI:15361"/>
    </ligand>
</feature>
<sequence>MRPPPAVRLTAYVLTPAGDDGAVLPELVAPLCARAVEAGVDAVAVLGSTGGLPYLEDDDRERVVRAAAEAVAGRVPLVVGAGGMTAPTLRRAAHDAVRWGADELLVPLLSYWPLTPPEQRAMYDAVLEGLGVPLTLYRARATTTALDLGVVADLAADERVVALKDTSADVATWLEHADVLRGRRAVLRHEFSRDALAVDLVEAGAGGWASALAGVFPDRVVGIRDRAGDGPAGRQAARRELAAFGPLLRLAAAHGAIRVLAEAMRTIGLPGGAPPAPLLRLEPDARRAVERALVTLD</sequence>
<dbReference type="EMBL" id="CP001618">
    <property type="protein sequence ID" value="ACQ80233.1"/>
    <property type="molecule type" value="Genomic_DNA"/>
</dbReference>
<dbReference type="Pfam" id="PF00701">
    <property type="entry name" value="DHDPS"/>
    <property type="match status" value="1"/>
</dbReference>
<gene>
    <name evidence="5" type="ordered locus">Bcav_1978</name>
</gene>
<dbReference type="AlphaFoldDB" id="C5C5P2"/>
<reference evidence="5 6" key="1">
    <citation type="journal article" date="2009" name="Stand. Genomic Sci.">
        <title>Complete genome sequence of Beutenbergia cavernae type strain (HKI 0122).</title>
        <authorList>
            <person name="Land M."/>
            <person name="Pukall R."/>
            <person name="Abt B."/>
            <person name="Goker M."/>
            <person name="Rohde M."/>
            <person name="Glavina Del Rio T."/>
            <person name="Tice H."/>
            <person name="Copeland A."/>
            <person name="Cheng J.F."/>
            <person name="Lucas S."/>
            <person name="Chen F."/>
            <person name="Nolan M."/>
            <person name="Bruce D."/>
            <person name="Goodwin L."/>
            <person name="Pitluck S."/>
            <person name="Ivanova N."/>
            <person name="Mavromatis K."/>
            <person name="Ovchinnikova G."/>
            <person name="Pati A."/>
            <person name="Chen A."/>
            <person name="Palaniappan K."/>
            <person name="Hauser L."/>
            <person name="Chang Y.J."/>
            <person name="Jefferies C.C."/>
            <person name="Saunders E."/>
            <person name="Brettin T."/>
            <person name="Detter J.C."/>
            <person name="Han C."/>
            <person name="Chain P."/>
            <person name="Bristow J."/>
            <person name="Eisen J.A."/>
            <person name="Markowitz V."/>
            <person name="Hugenholtz P."/>
            <person name="Kyrpides N.C."/>
            <person name="Klenk H.P."/>
            <person name="Lapidus A."/>
        </authorList>
    </citation>
    <scope>NUCLEOTIDE SEQUENCE [LARGE SCALE GENOMIC DNA]</scope>
    <source>
        <strain evidence="6">ATCC BAA-8 / DSM 12333 / NBRC 16432</strain>
    </source>
</reference>
<dbReference type="InterPro" id="IPR002220">
    <property type="entry name" value="DapA-like"/>
</dbReference>
<comment type="similarity">
    <text evidence="2">Belongs to the DapA family.</text>
</comment>
<evidence type="ECO:0000256" key="1">
    <source>
        <dbReference type="ARBA" id="ARBA00023239"/>
    </source>
</evidence>
<name>C5C5P2_BEUC1</name>
<protein>
    <submittedName>
        <fullName evidence="5">Dihydrodipicolinate synthetase</fullName>
    </submittedName>
</protein>
<evidence type="ECO:0000256" key="4">
    <source>
        <dbReference type="PIRSR" id="PIRSR001365-2"/>
    </source>
</evidence>
<keyword evidence="6" id="KW-1185">Reference proteome</keyword>
<dbReference type="RefSeq" id="WP_015882473.1">
    <property type="nucleotide sequence ID" value="NC_012669.1"/>
</dbReference>
<feature type="active site" description="Schiff-base intermediate with substrate" evidence="3">
    <location>
        <position position="164"/>
    </location>
</feature>
<dbReference type="InterPro" id="IPR013785">
    <property type="entry name" value="Aldolase_TIM"/>
</dbReference>
<dbReference type="HOGENOM" id="CLU_049343_5_0_11"/>
<dbReference type="PIRSF" id="PIRSF001365">
    <property type="entry name" value="DHDPS"/>
    <property type="match status" value="1"/>
</dbReference>
<accession>C5C5P2</accession>